<name>A0A8J3V9F1_9ACTN</name>
<comment type="caution">
    <text evidence="2">The sequence shown here is derived from an EMBL/GenBank/DDBJ whole genome shotgun (WGS) entry which is preliminary data.</text>
</comment>
<dbReference type="GO" id="GO:0016491">
    <property type="term" value="F:oxidoreductase activity"/>
    <property type="evidence" value="ECO:0007669"/>
    <property type="project" value="InterPro"/>
</dbReference>
<dbReference type="InterPro" id="IPR058240">
    <property type="entry name" value="rSAM_sf"/>
</dbReference>
<organism evidence="2 3">
    <name type="scientific">Planotetraspora kaengkrachanensis</name>
    <dbReference type="NCBI Taxonomy" id="575193"/>
    <lineage>
        <taxon>Bacteria</taxon>
        <taxon>Bacillati</taxon>
        <taxon>Actinomycetota</taxon>
        <taxon>Actinomycetes</taxon>
        <taxon>Streptosporangiales</taxon>
        <taxon>Streptosporangiaceae</taxon>
        <taxon>Planotetraspora</taxon>
    </lineage>
</organism>
<dbReference type="NCBIfam" id="TIGR04267">
    <property type="entry name" value="mod_HExxH"/>
    <property type="match status" value="1"/>
</dbReference>
<keyword evidence="3" id="KW-1185">Reference proteome</keyword>
<accession>A0A8J3V9F1</accession>
<dbReference type="PANTHER" id="PTHR43273">
    <property type="entry name" value="ANAEROBIC SULFATASE-MATURATING ENZYME HOMOLOG ASLB-RELATED"/>
    <property type="match status" value="1"/>
</dbReference>
<feature type="region of interest" description="Disordered" evidence="1">
    <location>
        <begin position="734"/>
        <end position="759"/>
    </location>
</feature>
<dbReference type="SUPFAM" id="SSF102114">
    <property type="entry name" value="Radical SAM enzymes"/>
    <property type="match status" value="1"/>
</dbReference>
<dbReference type="InterPro" id="IPR013785">
    <property type="entry name" value="Aldolase_TIM"/>
</dbReference>
<dbReference type="InterPro" id="IPR023867">
    <property type="entry name" value="Sulphatase_maturase_rSAM"/>
</dbReference>
<evidence type="ECO:0000313" key="2">
    <source>
        <dbReference type="EMBL" id="GIG83320.1"/>
    </source>
</evidence>
<proteinExistence type="predicted"/>
<protein>
    <recommendedName>
        <fullName evidence="4">Radical SAM protein</fullName>
    </recommendedName>
</protein>
<reference evidence="2 3" key="1">
    <citation type="submission" date="2021-01" db="EMBL/GenBank/DDBJ databases">
        <title>Whole genome shotgun sequence of Planotetraspora kaengkrachanensis NBRC 104272.</title>
        <authorList>
            <person name="Komaki H."/>
            <person name="Tamura T."/>
        </authorList>
    </citation>
    <scope>NUCLEOTIDE SEQUENCE [LARGE SCALE GENOMIC DNA]</scope>
    <source>
        <strain evidence="2 3">NBRC 104272</strain>
    </source>
</reference>
<feature type="compositionally biased region" description="Basic and acidic residues" evidence="1">
    <location>
        <begin position="743"/>
        <end position="759"/>
    </location>
</feature>
<evidence type="ECO:0008006" key="4">
    <source>
        <dbReference type="Google" id="ProtNLM"/>
    </source>
</evidence>
<dbReference type="Gene3D" id="3.20.20.70">
    <property type="entry name" value="Aldolase class I"/>
    <property type="match status" value="1"/>
</dbReference>
<evidence type="ECO:0000256" key="1">
    <source>
        <dbReference type="SAM" id="MobiDB-lite"/>
    </source>
</evidence>
<gene>
    <name evidence="2" type="ORF">Pka01_64470</name>
</gene>
<dbReference type="InterPro" id="IPR026335">
    <property type="entry name" value="rSAM_SPASM_FxsB"/>
</dbReference>
<dbReference type="EMBL" id="BONV01000037">
    <property type="protein sequence ID" value="GIG83320.1"/>
    <property type="molecule type" value="Genomic_DNA"/>
</dbReference>
<dbReference type="AlphaFoldDB" id="A0A8J3V9F1"/>
<dbReference type="PANTHER" id="PTHR43273:SF8">
    <property type="entry name" value="RADICAL SAM DOMAIN PROTEIN"/>
    <property type="match status" value="1"/>
</dbReference>
<sequence length="759" mass="82463">MILHGGEPLLAGVDFIREIVTLIRSATGEHTRVAVTLQTNATLLNVSYLRLFDELGIKVGVSLDGDQAMHDRSRRFANGRGSHGAVTDALRLLTSPPYRHLFGGLLCTIDLRNDPVTAYEALLEFEPPAVDFLLPHGNWSAPPPGRTPEPEATPYADWLIDVFDRWYHTRPQRTRIRMFAEIIHLILGGRSSSEQIGLSPAALVVVETDGGIEQSDFLKSAYDGAPETGLHISRNSFDEALALPMFVARQIGERALSPTCTACTVKRVCGGGLYAHRYREGEGFANPSVYCPDLLHLIGHVRDTVEADIRHRRSRRPGSVERSTMKPNEHRISAATFSALATGVGGRDAVSQLRAAQHSKHVLLVRGVMEEARVHAHPDAAGARRAYDLLATIQRHHPGIVERVLRHPSVGAWARQAIIALRSGERSAAPGQLAAVAASAAILSGTACDIDVPATEGIVTLPSLGQAVLPPMVETATVQCHTHGAEIAGGHAIVTIPADPRTDGPGWTGLRDLSAEAGAYALHVVVDDLDPYRMPGVANLRERLPADEVGDWQTMLGEAWNILVRHHPQVAEDVSGAINVFTPLVAPAQGQTSASSRETFGCIALSIPPDPVTMAVTLAHETQHAKLSALLDLVPLTRPDDGSRYYAPWREDPRPVPGLLQGAYAYLGVTDFWRRQRLVESGDAATNAAAEFHQWRAAALMVTRTLLGSGRLTEPGEHFATTMAQRLDAWADEPVSPRAQSLSRERAERHLTRWRERNG</sequence>
<dbReference type="NCBIfam" id="TIGR04269">
    <property type="entry name" value="SAM_SPASM_FxsB"/>
    <property type="match status" value="1"/>
</dbReference>
<dbReference type="InterPro" id="IPR026337">
    <property type="entry name" value="AKG_HExxH"/>
</dbReference>
<dbReference type="Proteomes" id="UP000630097">
    <property type="component" value="Unassembled WGS sequence"/>
</dbReference>
<evidence type="ECO:0000313" key="3">
    <source>
        <dbReference type="Proteomes" id="UP000630097"/>
    </source>
</evidence>